<evidence type="ECO:0000313" key="3">
    <source>
        <dbReference type="Proteomes" id="UP000550729"/>
    </source>
</evidence>
<protein>
    <submittedName>
        <fullName evidence="2">Carboxymuconolactone decarboxylase family protein</fullName>
    </submittedName>
</protein>
<comment type="caution">
    <text evidence="2">The sequence shown here is derived from an EMBL/GenBank/DDBJ whole genome shotgun (WGS) entry which is preliminary data.</text>
</comment>
<dbReference type="Gene3D" id="1.20.1290.10">
    <property type="entry name" value="AhpD-like"/>
    <property type="match status" value="1"/>
</dbReference>
<gene>
    <name evidence="2" type="ORF">HH308_14220</name>
</gene>
<reference evidence="2 3" key="1">
    <citation type="submission" date="2020-04" db="EMBL/GenBank/DDBJ databases">
        <title>Gordonia sp. nov. TBRC 11910.</title>
        <authorList>
            <person name="Suriyachadkun C."/>
        </authorList>
    </citation>
    <scope>NUCLEOTIDE SEQUENCE [LARGE SCALE GENOMIC DNA]</scope>
    <source>
        <strain evidence="2 3">TBRC 11910</strain>
    </source>
</reference>
<feature type="domain" description="Carboxymuconolactone decarboxylase-like" evidence="1">
    <location>
        <begin position="8"/>
        <end position="88"/>
    </location>
</feature>
<evidence type="ECO:0000313" key="2">
    <source>
        <dbReference type="EMBL" id="NMO02370.1"/>
    </source>
</evidence>
<dbReference type="Pfam" id="PF02627">
    <property type="entry name" value="CMD"/>
    <property type="match status" value="1"/>
</dbReference>
<dbReference type="SUPFAM" id="SSF69118">
    <property type="entry name" value="AhpD-like"/>
    <property type="match status" value="1"/>
</dbReference>
<proteinExistence type="predicted"/>
<accession>A0A848KV04</accession>
<evidence type="ECO:0000259" key="1">
    <source>
        <dbReference type="Pfam" id="PF02627"/>
    </source>
</evidence>
<organism evidence="2 3">
    <name type="scientific">Gordonia asplenii</name>
    <dbReference type="NCBI Taxonomy" id="2725283"/>
    <lineage>
        <taxon>Bacteria</taxon>
        <taxon>Bacillati</taxon>
        <taxon>Actinomycetota</taxon>
        <taxon>Actinomycetes</taxon>
        <taxon>Mycobacteriales</taxon>
        <taxon>Gordoniaceae</taxon>
        <taxon>Gordonia</taxon>
    </lineage>
</organism>
<dbReference type="InterPro" id="IPR029032">
    <property type="entry name" value="AhpD-like"/>
</dbReference>
<dbReference type="PANTHER" id="PTHR34846">
    <property type="entry name" value="4-CARBOXYMUCONOLACTONE DECARBOXYLASE FAMILY PROTEIN (AFU_ORTHOLOGUE AFUA_6G11590)"/>
    <property type="match status" value="1"/>
</dbReference>
<dbReference type="Proteomes" id="UP000550729">
    <property type="component" value="Unassembled WGS sequence"/>
</dbReference>
<dbReference type="EMBL" id="JABBNB010000013">
    <property type="protein sequence ID" value="NMO02370.1"/>
    <property type="molecule type" value="Genomic_DNA"/>
</dbReference>
<dbReference type="GO" id="GO:0051920">
    <property type="term" value="F:peroxiredoxin activity"/>
    <property type="evidence" value="ECO:0007669"/>
    <property type="project" value="InterPro"/>
</dbReference>
<keyword evidence="3" id="KW-1185">Reference proteome</keyword>
<name>A0A848KV04_9ACTN</name>
<dbReference type="NCBIfam" id="TIGR00778">
    <property type="entry name" value="ahpD_dom"/>
    <property type="match status" value="1"/>
</dbReference>
<dbReference type="PANTHER" id="PTHR34846:SF10">
    <property type="entry name" value="CYTOPLASMIC PROTEIN"/>
    <property type="match status" value="1"/>
</dbReference>
<dbReference type="InterPro" id="IPR003779">
    <property type="entry name" value="CMD-like"/>
</dbReference>
<dbReference type="AlphaFoldDB" id="A0A848KV04"/>
<sequence length="148" mass="15901">MWIPKTHPAVYKALVALQRASSADLDPTLGELIKIRASQLNGCAYCLHMHTKDSIELGVDPLKLGLIAAWEESTGVFTDVERAVLGLTDAITRISDAGVPDEVFDAAAAILDTQTLGQVVASIAMINTWNRIAIAGNYPTGLDERSLR</sequence>
<dbReference type="InterPro" id="IPR004675">
    <property type="entry name" value="AhpD_core"/>
</dbReference>